<keyword evidence="3" id="KW-0328">Glycosyltransferase</keyword>
<dbReference type="EMBL" id="MFIZ01000024">
    <property type="protein sequence ID" value="OGG11564.1"/>
    <property type="molecule type" value="Genomic_DNA"/>
</dbReference>
<feature type="domain" description="Glycosyltransferase 2-like" evidence="6">
    <location>
        <begin position="3"/>
        <end position="159"/>
    </location>
</feature>
<comment type="subcellular location">
    <subcellularLocation>
        <location evidence="1">Cell membrane</location>
    </subcellularLocation>
</comment>
<evidence type="ECO:0000313" key="7">
    <source>
        <dbReference type="EMBL" id="OGG11564.1"/>
    </source>
</evidence>
<dbReference type="GO" id="GO:0005886">
    <property type="term" value="C:plasma membrane"/>
    <property type="evidence" value="ECO:0007669"/>
    <property type="project" value="UniProtKB-SubCell"/>
</dbReference>
<dbReference type="InterPro" id="IPR029044">
    <property type="entry name" value="Nucleotide-diphossugar_trans"/>
</dbReference>
<evidence type="ECO:0000256" key="3">
    <source>
        <dbReference type="ARBA" id="ARBA00022676"/>
    </source>
</evidence>
<gene>
    <name evidence="7" type="ORF">A2Z00_05005</name>
</gene>
<dbReference type="STRING" id="1798370.A2Z00_05005"/>
<evidence type="ECO:0000256" key="2">
    <source>
        <dbReference type="ARBA" id="ARBA00022475"/>
    </source>
</evidence>
<name>A0A1F5ZGX8_9BACT</name>
<dbReference type="Gene3D" id="3.90.550.10">
    <property type="entry name" value="Spore Coat Polysaccharide Biosynthesis Protein SpsA, Chain A"/>
    <property type="match status" value="1"/>
</dbReference>
<evidence type="ECO:0000259" key="6">
    <source>
        <dbReference type="Pfam" id="PF00535"/>
    </source>
</evidence>
<comment type="caution">
    <text evidence="7">The sequence shown here is derived from an EMBL/GenBank/DDBJ whole genome shotgun (WGS) entry which is preliminary data.</text>
</comment>
<organism evidence="7 8">
    <name type="scientific">Candidatus Gottesmanbacteria bacterium RBG_13_45_10</name>
    <dbReference type="NCBI Taxonomy" id="1798370"/>
    <lineage>
        <taxon>Bacteria</taxon>
        <taxon>Candidatus Gottesmaniibacteriota</taxon>
    </lineage>
</organism>
<dbReference type="Pfam" id="PF00535">
    <property type="entry name" value="Glycos_transf_2"/>
    <property type="match status" value="1"/>
</dbReference>
<dbReference type="GO" id="GO:0016757">
    <property type="term" value="F:glycosyltransferase activity"/>
    <property type="evidence" value="ECO:0007669"/>
    <property type="project" value="UniProtKB-KW"/>
</dbReference>
<keyword evidence="2" id="KW-1003">Cell membrane</keyword>
<keyword evidence="4" id="KW-0808">Transferase</keyword>
<keyword evidence="5" id="KW-0472">Membrane</keyword>
<evidence type="ECO:0000256" key="1">
    <source>
        <dbReference type="ARBA" id="ARBA00004236"/>
    </source>
</evidence>
<dbReference type="PANTHER" id="PTHR43646:SF2">
    <property type="entry name" value="GLYCOSYLTRANSFERASE 2-LIKE DOMAIN-CONTAINING PROTEIN"/>
    <property type="match status" value="1"/>
</dbReference>
<evidence type="ECO:0000256" key="5">
    <source>
        <dbReference type="ARBA" id="ARBA00023136"/>
    </source>
</evidence>
<protein>
    <recommendedName>
        <fullName evidence="6">Glycosyltransferase 2-like domain-containing protein</fullName>
    </recommendedName>
</protein>
<evidence type="ECO:0000256" key="4">
    <source>
        <dbReference type="ARBA" id="ARBA00022679"/>
    </source>
</evidence>
<evidence type="ECO:0000313" key="8">
    <source>
        <dbReference type="Proteomes" id="UP000177268"/>
    </source>
</evidence>
<dbReference type="SUPFAM" id="SSF53448">
    <property type="entry name" value="Nucleotide-diphospho-sugar transferases"/>
    <property type="match status" value="1"/>
</dbReference>
<dbReference type="AlphaFoldDB" id="A0A1F5ZGX8"/>
<sequence length="236" mass="26795">MFSVVIPAYNEEKLIGACLDGLVLQNTTHKFEVIVVDNNSTDKTVDIALRYKRKLDLKIITQKVKGRGAARQKGFQKAKGEIILSTDADTVVPPFWVEQLSHALLERDGVAVTGPCKITDCSWFTNTIFNVMQPLAMRTYKLIFGHYWLSGFNSAIYKEAYKKSGGFNVKLNAQEDVEIAFRVSKIGNIIFIPSVKVIFSGRRFQKGFIRGIVPYLTSFINHLRNKDERVMLRDVR</sequence>
<dbReference type="InterPro" id="IPR001173">
    <property type="entry name" value="Glyco_trans_2-like"/>
</dbReference>
<reference evidence="7 8" key="1">
    <citation type="journal article" date="2016" name="Nat. Commun.">
        <title>Thousands of microbial genomes shed light on interconnected biogeochemical processes in an aquifer system.</title>
        <authorList>
            <person name="Anantharaman K."/>
            <person name="Brown C.T."/>
            <person name="Hug L.A."/>
            <person name="Sharon I."/>
            <person name="Castelle C.J."/>
            <person name="Probst A.J."/>
            <person name="Thomas B.C."/>
            <person name="Singh A."/>
            <person name="Wilkins M.J."/>
            <person name="Karaoz U."/>
            <person name="Brodie E.L."/>
            <person name="Williams K.H."/>
            <person name="Hubbard S.S."/>
            <person name="Banfield J.F."/>
        </authorList>
    </citation>
    <scope>NUCLEOTIDE SEQUENCE [LARGE SCALE GENOMIC DNA]</scope>
</reference>
<dbReference type="Proteomes" id="UP000177268">
    <property type="component" value="Unassembled WGS sequence"/>
</dbReference>
<proteinExistence type="predicted"/>
<dbReference type="PANTHER" id="PTHR43646">
    <property type="entry name" value="GLYCOSYLTRANSFERASE"/>
    <property type="match status" value="1"/>
</dbReference>
<accession>A0A1F5ZGX8</accession>